<dbReference type="AlphaFoldDB" id="A0AAN6SYU2"/>
<reference evidence="2" key="2">
    <citation type="submission" date="2023-05" db="EMBL/GenBank/DDBJ databases">
        <authorList>
            <consortium name="Lawrence Berkeley National Laboratory"/>
            <person name="Steindorff A."/>
            <person name="Hensen N."/>
            <person name="Bonometti L."/>
            <person name="Westerberg I."/>
            <person name="Brannstrom I.O."/>
            <person name="Guillou S."/>
            <person name="Cros-Aarteil S."/>
            <person name="Calhoun S."/>
            <person name="Haridas S."/>
            <person name="Kuo A."/>
            <person name="Mondo S."/>
            <person name="Pangilinan J."/>
            <person name="Riley R."/>
            <person name="Labutti K."/>
            <person name="Andreopoulos B."/>
            <person name="Lipzen A."/>
            <person name="Chen C."/>
            <person name="Yanf M."/>
            <person name="Daum C."/>
            <person name="Ng V."/>
            <person name="Clum A."/>
            <person name="Ohm R."/>
            <person name="Martin F."/>
            <person name="Silar P."/>
            <person name="Natvig D."/>
            <person name="Lalanne C."/>
            <person name="Gautier V."/>
            <person name="Ament-Velasquez S.L."/>
            <person name="Kruys A."/>
            <person name="Hutchinson M.I."/>
            <person name="Powell A.J."/>
            <person name="Barry K."/>
            <person name="Miller A.N."/>
            <person name="Grigoriev I.V."/>
            <person name="Debuchy R."/>
            <person name="Gladieux P."/>
            <person name="Thoren M.H."/>
            <person name="Johannesson H."/>
        </authorList>
    </citation>
    <scope>NUCLEOTIDE SEQUENCE</scope>
    <source>
        <strain evidence="2">CBS 757.83</strain>
    </source>
</reference>
<evidence type="ECO:0000256" key="1">
    <source>
        <dbReference type="SAM" id="MobiDB-lite"/>
    </source>
</evidence>
<dbReference type="EMBL" id="MU863664">
    <property type="protein sequence ID" value="KAK4098021.1"/>
    <property type="molecule type" value="Genomic_DNA"/>
</dbReference>
<feature type="region of interest" description="Disordered" evidence="1">
    <location>
        <begin position="119"/>
        <end position="160"/>
    </location>
</feature>
<proteinExistence type="predicted"/>
<name>A0AAN6SYU2_9PEZI</name>
<comment type="caution">
    <text evidence="2">The sequence shown here is derived from an EMBL/GenBank/DDBJ whole genome shotgun (WGS) entry which is preliminary data.</text>
</comment>
<protein>
    <submittedName>
        <fullName evidence="2">Uncharacterized protein</fullName>
    </submittedName>
</protein>
<sequence>MYVLSTHPSFLVSVRFIPVAQPCQDGRTSEVSSLDVRTCDVDAVGNPFVRVCLVNPWNSEPPCNDVAPMGAVQLGMGTQVSARENGANLPSQGRHGRMFTPCPLSLPGQARFGARRVISPKRDGPARDGHAGGDVTVEETSFSEKTRGINGQRSRPAGDD</sequence>
<organism evidence="2 3">
    <name type="scientific">Parathielavia hyrcaniae</name>
    <dbReference type="NCBI Taxonomy" id="113614"/>
    <lineage>
        <taxon>Eukaryota</taxon>
        <taxon>Fungi</taxon>
        <taxon>Dikarya</taxon>
        <taxon>Ascomycota</taxon>
        <taxon>Pezizomycotina</taxon>
        <taxon>Sordariomycetes</taxon>
        <taxon>Sordariomycetidae</taxon>
        <taxon>Sordariales</taxon>
        <taxon>Chaetomiaceae</taxon>
        <taxon>Parathielavia</taxon>
    </lineage>
</organism>
<keyword evidence="3" id="KW-1185">Reference proteome</keyword>
<evidence type="ECO:0000313" key="3">
    <source>
        <dbReference type="Proteomes" id="UP001305647"/>
    </source>
</evidence>
<accession>A0AAN6SYU2</accession>
<dbReference type="Proteomes" id="UP001305647">
    <property type="component" value="Unassembled WGS sequence"/>
</dbReference>
<reference evidence="2" key="1">
    <citation type="journal article" date="2023" name="Mol. Phylogenet. Evol.">
        <title>Genome-scale phylogeny and comparative genomics of the fungal order Sordariales.</title>
        <authorList>
            <person name="Hensen N."/>
            <person name="Bonometti L."/>
            <person name="Westerberg I."/>
            <person name="Brannstrom I.O."/>
            <person name="Guillou S."/>
            <person name="Cros-Aarteil S."/>
            <person name="Calhoun S."/>
            <person name="Haridas S."/>
            <person name="Kuo A."/>
            <person name="Mondo S."/>
            <person name="Pangilinan J."/>
            <person name="Riley R."/>
            <person name="LaButti K."/>
            <person name="Andreopoulos B."/>
            <person name="Lipzen A."/>
            <person name="Chen C."/>
            <person name="Yan M."/>
            <person name="Daum C."/>
            <person name="Ng V."/>
            <person name="Clum A."/>
            <person name="Steindorff A."/>
            <person name="Ohm R.A."/>
            <person name="Martin F."/>
            <person name="Silar P."/>
            <person name="Natvig D.O."/>
            <person name="Lalanne C."/>
            <person name="Gautier V."/>
            <person name="Ament-Velasquez S.L."/>
            <person name="Kruys A."/>
            <person name="Hutchinson M.I."/>
            <person name="Powell A.J."/>
            <person name="Barry K."/>
            <person name="Miller A.N."/>
            <person name="Grigoriev I.V."/>
            <person name="Debuchy R."/>
            <person name="Gladieux P."/>
            <person name="Hiltunen Thoren M."/>
            <person name="Johannesson H."/>
        </authorList>
    </citation>
    <scope>NUCLEOTIDE SEQUENCE</scope>
    <source>
        <strain evidence="2">CBS 757.83</strain>
    </source>
</reference>
<feature type="compositionally biased region" description="Basic and acidic residues" evidence="1">
    <location>
        <begin position="120"/>
        <end position="131"/>
    </location>
</feature>
<gene>
    <name evidence="2" type="ORF">N658DRAFT_255379</name>
</gene>
<evidence type="ECO:0000313" key="2">
    <source>
        <dbReference type="EMBL" id="KAK4098021.1"/>
    </source>
</evidence>